<gene>
    <name evidence="3" type="ORF">GUITHDRAFT_99460</name>
</gene>
<proteinExistence type="predicted"/>
<evidence type="ECO:0000256" key="1">
    <source>
        <dbReference type="SAM" id="MobiDB-lite"/>
    </source>
</evidence>
<dbReference type="PROSITE" id="PS50280">
    <property type="entry name" value="SET"/>
    <property type="match status" value="1"/>
</dbReference>
<dbReference type="HOGENOM" id="CLU_675187_0_0_1"/>
<accession>L1K302</accession>
<dbReference type="GeneID" id="17311738"/>
<dbReference type="Pfam" id="PF00856">
    <property type="entry name" value="SET"/>
    <property type="match status" value="1"/>
</dbReference>
<dbReference type="InterPro" id="IPR050869">
    <property type="entry name" value="H3K4_H4K5_MeTrfase"/>
</dbReference>
<evidence type="ECO:0000313" key="5">
    <source>
        <dbReference type="Proteomes" id="UP000011087"/>
    </source>
</evidence>
<name>L1K302_GUITC</name>
<feature type="domain" description="SET" evidence="2">
    <location>
        <begin position="114"/>
        <end position="299"/>
    </location>
</feature>
<reference evidence="4" key="3">
    <citation type="submission" date="2016-03" db="UniProtKB">
        <authorList>
            <consortium name="EnsemblProtists"/>
        </authorList>
    </citation>
    <scope>IDENTIFICATION</scope>
</reference>
<dbReference type="InterPro" id="IPR011990">
    <property type="entry name" value="TPR-like_helical_dom_sf"/>
</dbReference>
<feature type="compositionally biased region" description="Basic and acidic residues" evidence="1">
    <location>
        <begin position="68"/>
        <end position="82"/>
    </location>
</feature>
<organism evidence="3">
    <name type="scientific">Guillardia theta (strain CCMP2712)</name>
    <name type="common">Cryptophyte</name>
    <dbReference type="NCBI Taxonomy" id="905079"/>
    <lineage>
        <taxon>Eukaryota</taxon>
        <taxon>Cryptophyceae</taxon>
        <taxon>Pyrenomonadales</taxon>
        <taxon>Geminigeraceae</taxon>
        <taxon>Guillardia</taxon>
    </lineage>
</organism>
<dbReference type="EnsemblProtists" id="EKX54810">
    <property type="protein sequence ID" value="EKX54810"/>
    <property type="gene ID" value="GUITHDRAFT_99460"/>
</dbReference>
<evidence type="ECO:0000313" key="3">
    <source>
        <dbReference type="EMBL" id="EKX54810.1"/>
    </source>
</evidence>
<dbReference type="STRING" id="905079.L1K302"/>
<evidence type="ECO:0000259" key="2">
    <source>
        <dbReference type="PROSITE" id="PS50280"/>
    </source>
</evidence>
<feature type="compositionally biased region" description="Basic and acidic residues" evidence="1">
    <location>
        <begin position="40"/>
        <end position="53"/>
    </location>
</feature>
<dbReference type="PaxDb" id="55529-EKX54810"/>
<dbReference type="InterPro" id="IPR001214">
    <property type="entry name" value="SET_dom"/>
</dbReference>
<dbReference type="KEGG" id="gtt:GUITHDRAFT_99460"/>
<dbReference type="GO" id="GO:0005634">
    <property type="term" value="C:nucleus"/>
    <property type="evidence" value="ECO:0007669"/>
    <property type="project" value="TreeGrafter"/>
</dbReference>
<dbReference type="SUPFAM" id="SSF82199">
    <property type="entry name" value="SET domain"/>
    <property type="match status" value="1"/>
</dbReference>
<dbReference type="Gene3D" id="2.170.270.10">
    <property type="entry name" value="SET domain"/>
    <property type="match status" value="1"/>
</dbReference>
<reference evidence="5" key="2">
    <citation type="submission" date="2012-11" db="EMBL/GenBank/DDBJ databases">
        <authorList>
            <person name="Kuo A."/>
            <person name="Curtis B.A."/>
            <person name="Tanifuji G."/>
            <person name="Burki F."/>
            <person name="Gruber A."/>
            <person name="Irimia M."/>
            <person name="Maruyama S."/>
            <person name="Arias M.C."/>
            <person name="Ball S.G."/>
            <person name="Gile G.H."/>
            <person name="Hirakawa Y."/>
            <person name="Hopkins J.F."/>
            <person name="Rensing S.A."/>
            <person name="Schmutz J."/>
            <person name="Symeonidi A."/>
            <person name="Elias M."/>
            <person name="Eveleigh R.J."/>
            <person name="Herman E.K."/>
            <person name="Klute M.J."/>
            <person name="Nakayama T."/>
            <person name="Obornik M."/>
            <person name="Reyes-Prieto A."/>
            <person name="Armbrust E.V."/>
            <person name="Aves S.J."/>
            <person name="Beiko R.G."/>
            <person name="Coutinho P."/>
            <person name="Dacks J.B."/>
            <person name="Durnford D.G."/>
            <person name="Fast N.M."/>
            <person name="Green B.R."/>
            <person name="Grisdale C."/>
            <person name="Hempe F."/>
            <person name="Henrissat B."/>
            <person name="Hoppner M.P."/>
            <person name="Ishida K.-I."/>
            <person name="Kim E."/>
            <person name="Koreny L."/>
            <person name="Kroth P.G."/>
            <person name="Liu Y."/>
            <person name="Malik S.-B."/>
            <person name="Maier U.G."/>
            <person name="McRose D."/>
            <person name="Mock T."/>
            <person name="Neilson J.A."/>
            <person name="Onodera N.T."/>
            <person name="Poole A.M."/>
            <person name="Pritham E.J."/>
            <person name="Richards T.A."/>
            <person name="Rocap G."/>
            <person name="Roy S.W."/>
            <person name="Sarai C."/>
            <person name="Schaack S."/>
            <person name="Shirato S."/>
            <person name="Slamovits C.H."/>
            <person name="Spencer D.F."/>
            <person name="Suzuki S."/>
            <person name="Worden A.Z."/>
            <person name="Zauner S."/>
            <person name="Barry K."/>
            <person name="Bell C."/>
            <person name="Bharti A.K."/>
            <person name="Crow J.A."/>
            <person name="Grimwood J."/>
            <person name="Kramer R."/>
            <person name="Lindquist E."/>
            <person name="Lucas S."/>
            <person name="Salamov A."/>
            <person name="McFadden G.I."/>
            <person name="Lane C.E."/>
            <person name="Keeling P.J."/>
            <person name="Gray M.W."/>
            <person name="Grigoriev I.V."/>
            <person name="Archibald J.M."/>
        </authorList>
    </citation>
    <scope>NUCLEOTIDE SEQUENCE</scope>
    <source>
        <strain evidence="5">CCMP2712</strain>
    </source>
</reference>
<dbReference type="Gene3D" id="1.25.40.10">
    <property type="entry name" value="Tetratricopeptide repeat domain"/>
    <property type="match status" value="1"/>
</dbReference>
<dbReference type="PANTHER" id="PTHR12197">
    <property type="entry name" value="HISTONE-LYSINE N-METHYLTRANSFERASE SMYD"/>
    <property type="match status" value="1"/>
</dbReference>
<dbReference type="RefSeq" id="XP_005841790.1">
    <property type="nucleotide sequence ID" value="XM_005841733.1"/>
</dbReference>
<protein>
    <recommendedName>
        <fullName evidence="2">SET domain-containing protein</fullName>
    </recommendedName>
</protein>
<dbReference type="EMBL" id="JH992966">
    <property type="protein sequence ID" value="EKX54810.1"/>
    <property type="molecule type" value="Genomic_DNA"/>
</dbReference>
<feature type="region of interest" description="Disordered" evidence="1">
    <location>
        <begin position="14"/>
        <end position="93"/>
    </location>
</feature>
<reference evidence="3 5" key="1">
    <citation type="journal article" date="2012" name="Nature">
        <title>Algal genomes reveal evolutionary mosaicism and the fate of nucleomorphs.</title>
        <authorList>
            <consortium name="DOE Joint Genome Institute"/>
            <person name="Curtis B.A."/>
            <person name="Tanifuji G."/>
            <person name="Burki F."/>
            <person name="Gruber A."/>
            <person name="Irimia M."/>
            <person name="Maruyama S."/>
            <person name="Arias M.C."/>
            <person name="Ball S.G."/>
            <person name="Gile G.H."/>
            <person name="Hirakawa Y."/>
            <person name="Hopkins J.F."/>
            <person name="Kuo A."/>
            <person name="Rensing S.A."/>
            <person name="Schmutz J."/>
            <person name="Symeonidi A."/>
            <person name="Elias M."/>
            <person name="Eveleigh R.J."/>
            <person name="Herman E.K."/>
            <person name="Klute M.J."/>
            <person name="Nakayama T."/>
            <person name="Obornik M."/>
            <person name="Reyes-Prieto A."/>
            <person name="Armbrust E.V."/>
            <person name="Aves S.J."/>
            <person name="Beiko R.G."/>
            <person name="Coutinho P."/>
            <person name="Dacks J.B."/>
            <person name="Durnford D.G."/>
            <person name="Fast N.M."/>
            <person name="Green B.R."/>
            <person name="Grisdale C.J."/>
            <person name="Hempel F."/>
            <person name="Henrissat B."/>
            <person name="Hoppner M.P."/>
            <person name="Ishida K."/>
            <person name="Kim E."/>
            <person name="Koreny L."/>
            <person name="Kroth P.G."/>
            <person name="Liu Y."/>
            <person name="Malik S.B."/>
            <person name="Maier U.G."/>
            <person name="McRose D."/>
            <person name="Mock T."/>
            <person name="Neilson J.A."/>
            <person name="Onodera N.T."/>
            <person name="Poole A.M."/>
            <person name="Pritham E.J."/>
            <person name="Richards T.A."/>
            <person name="Rocap G."/>
            <person name="Roy S.W."/>
            <person name="Sarai C."/>
            <person name="Schaack S."/>
            <person name="Shirato S."/>
            <person name="Slamovits C.H."/>
            <person name="Spencer D.F."/>
            <person name="Suzuki S."/>
            <person name="Worden A.Z."/>
            <person name="Zauner S."/>
            <person name="Barry K."/>
            <person name="Bell C."/>
            <person name="Bharti A.K."/>
            <person name="Crow J.A."/>
            <person name="Grimwood J."/>
            <person name="Kramer R."/>
            <person name="Lindquist E."/>
            <person name="Lucas S."/>
            <person name="Salamov A."/>
            <person name="McFadden G.I."/>
            <person name="Lane C.E."/>
            <person name="Keeling P.J."/>
            <person name="Gray M.W."/>
            <person name="Grigoriev I.V."/>
            <person name="Archibald J.M."/>
        </authorList>
    </citation>
    <scope>NUCLEOTIDE SEQUENCE</scope>
    <source>
        <strain evidence="3 5">CCMP2712</strain>
    </source>
</reference>
<dbReference type="eggNOG" id="KOG2084">
    <property type="taxonomic scope" value="Eukaryota"/>
</dbReference>
<feature type="compositionally biased region" description="Low complexity" evidence="1">
    <location>
        <begin position="19"/>
        <end position="39"/>
    </location>
</feature>
<dbReference type="OrthoDB" id="5945798at2759"/>
<keyword evidence="5" id="KW-1185">Reference proteome</keyword>
<dbReference type="Proteomes" id="UP000011087">
    <property type="component" value="Unassembled WGS sequence"/>
</dbReference>
<sequence length="408" mass="44485">MSGFAWWENRQADGGAAGAGAAAAGAAGAGAAEAAAGAGKTEHSESDTVRVDELSLEQQDPDVGGKVAKVEQDQAVKGRQEEAGPEFTSTEKQGKAVEDWKDVSDEMKERLSSMGISIVVDPIKGRCLLAKKRFHAGSLVLSQEAMALSPCPDGWSVCRRRRGVKLTPLVTMMGRILDRSSRQQAGGEEEQVGSRVKDFHALASHYGKHEQESMVGFTHVALSLREYMMGDRKAKEEEEEEEDGGGLNMRQVVEDICRLSSNCYTIVDEEERASFRGRSMQLRALKDIEEGEELSLSYVDPAEPLAVRQEELRRRYFFSCSCFLCAGEGAKAEDEEKTRVLAGSSREAEKRVDGLLRMAREAAGAPARPETVLEQQLDAIKAAELVLGPHNVKLLRAREEALAVSIEV</sequence>
<dbReference type="PANTHER" id="PTHR12197:SF251">
    <property type="entry name" value="EG:BACR7C10.4 PROTEIN"/>
    <property type="match status" value="1"/>
</dbReference>
<dbReference type="AlphaFoldDB" id="L1K302"/>
<evidence type="ECO:0000313" key="4">
    <source>
        <dbReference type="EnsemblProtists" id="EKX54810"/>
    </source>
</evidence>
<dbReference type="InterPro" id="IPR046341">
    <property type="entry name" value="SET_dom_sf"/>
</dbReference>